<evidence type="ECO:0000256" key="1">
    <source>
        <dbReference type="SAM" id="MobiDB-lite"/>
    </source>
</evidence>
<accession>A0A9W6X954</accession>
<proteinExistence type="predicted"/>
<evidence type="ECO:0000313" key="2">
    <source>
        <dbReference type="EMBL" id="GMF34060.1"/>
    </source>
</evidence>
<feature type="compositionally biased region" description="Polar residues" evidence="1">
    <location>
        <begin position="106"/>
        <end position="129"/>
    </location>
</feature>
<reference evidence="2" key="1">
    <citation type="submission" date="2023-04" db="EMBL/GenBank/DDBJ databases">
        <title>Phytophthora fragariaefolia NBRC 109709.</title>
        <authorList>
            <person name="Ichikawa N."/>
            <person name="Sato H."/>
            <person name="Tonouchi N."/>
        </authorList>
    </citation>
    <scope>NUCLEOTIDE SEQUENCE</scope>
    <source>
        <strain evidence="2">NBRC 109709</strain>
    </source>
</reference>
<feature type="compositionally biased region" description="Polar residues" evidence="1">
    <location>
        <begin position="86"/>
        <end position="96"/>
    </location>
</feature>
<sequence length="129" mass="14264">MRAPPCYLLQQAGSFPLAIFESGLKLEALPDFKTCTNYVVHTGHWLLLTNSSYANAYPFLSKLYIDPLHFPLWPTAATLFQSGASRKSFPGSTLKATASRHAHKSTFATSDWRSTELPSANGTVTRKRS</sequence>
<evidence type="ECO:0000313" key="3">
    <source>
        <dbReference type="Proteomes" id="UP001165121"/>
    </source>
</evidence>
<dbReference type="EMBL" id="BSXT01000785">
    <property type="protein sequence ID" value="GMF34060.1"/>
    <property type="molecule type" value="Genomic_DNA"/>
</dbReference>
<gene>
    <name evidence="2" type="ORF">Pfra01_000863900</name>
</gene>
<name>A0A9W6X954_9STRA</name>
<organism evidence="2 3">
    <name type="scientific">Phytophthora fragariaefolia</name>
    <dbReference type="NCBI Taxonomy" id="1490495"/>
    <lineage>
        <taxon>Eukaryota</taxon>
        <taxon>Sar</taxon>
        <taxon>Stramenopiles</taxon>
        <taxon>Oomycota</taxon>
        <taxon>Peronosporomycetes</taxon>
        <taxon>Peronosporales</taxon>
        <taxon>Peronosporaceae</taxon>
        <taxon>Phytophthora</taxon>
    </lineage>
</organism>
<dbReference type="AlphaFoldDB" id="A0A9W6X954"/>
<keyword evidence="3" id="KW-1185">Reference proteome</keyword>
<protein>
    <submittedName>
        <fullName evidence="2">Unnamed protein product</fullName>
    </submittedName>
</protein>
<dbReference type="Proteomes" id="UP001165121">
    <property type="component" value="Unassembled WGS sequence"/>
</dbReference>
<comment type="caution">
    <text evidence="2">The sequence shown here is derived from an EMBL/GenBank/DDBJ whole genome shotgun (WGS) entry which is preliminary data.</text>
</comment>
<feature type="region of interest" description="Disordered" evidence="1">
    <location>
        <begin position="86"/>
        <end position="129"/>
    </location>
</feature>